<evidence type="ECO:0000256" key="1">
    <source>
        <dbReference type="ARBA" id="ARBA00004651"/>
    </source>
</evidence>
<evidence type="ECO:0000256" key="3">
    <source>
        <dbReference type="ARBA" id="ARBA00022692"/>
    </source>
</evidence>
<dbReference type="Pfam" id="PF12704">
    <property type="entry name" value="MacB_PCD"/>
    <property type="match status" value="1"/>
</dbReference>
<dbReference type="PANTHER" id="PTHR30572">
    <property type="entry name" value="MEMBRANE COMPONENT OF TRANSPORTER-RELATED"/>
    <property type="match status" value="1"/>
</dbReference>
<protein>
    <submittedName>
        <fullName evidence="9">ABC transporter permease</fullName>
    </submittedName>
</protein>
<evidence type="ECO:0000256" key="6">
    <source>
        <dbReference type="SAM" id="Phobius"/>
    </source>
</evidence>
<evidence type="ECO:0000313" key="10">
    <source>
        <dbReference type="Proteomes" id="UP001597010"/>
    </source>
</evidence>
<keyword evidence="5 6" id="KW-0472">Membrane</keyword>
<evidence type="ECO:0000256" key="5">
    <source>
        <dbReference type="ARBA" id="ARBA00023136"/>
    </source>
</evidence>
<feature type="transmembrane region" description="Helical" evidence="6">
    <location>
        <begin position="334"/>
        <end position="357"/>
    </location>
</feature>
<feature type="transmembrane region" description="Helical" evidence="6">
    <location>
        <begin position="723"/>
        <end position="742"/>
    </location>
</feature>
<dbReference type="InterPro" id="IPR003838">
    <property type="entry name" value="ABC3_permease_C"/>
</dbReference>
<dbReference type="PROSITE" id="PS51257">
    <property type="entry name" value="PROKAR_LIPOPROTEIN"/>
    <property type="match status" value="1"/>
</dbReference>
<feature type="transmembrane region" description="Helical" evidence="6">
    <location>
        <begin position="671"/>
        <end position="696"/>
    </location>
</feature>
<keyword evidence="4 6" id="KW-1133">Transmembrane helix</keyword>
<feature type="domain" description="MacB-like periplasmic core" evidence="8">
    <location>
        <begin position="20"/>
        <end position="237"/>
    </location>
</feature>
<evidence type="ECO:0000259" key="7">
    <source>
        <dbReference type="Pfam" id="PF02687"/>
    </source>
</evidence>
<feature type="transmembrane region" description="Helical" evidence="6">
    <location>
        <begin position="21"/>
        <end position="43"/>
    </location>
</feature>
<reference evidence="10" key="1">
    <citation type="journal article" date="2019" name="Int. J. Syst. Evol. Microbiol.">
        <title>The Global Catalogue of Microorganisms (GCM) 10K type strain sequencing project: providing services to taxonomists for standard genome sequencing and annotation.</title>
        <authorList>
            <consortium name="The Broad Institute Genomics Platform"/>
            <consortium name="The Broad Institute Genome Sequencing Center for Infectious Disease"/>
            <person name="Wu L."/>
            <person name="Ma J."/>
        </authorList>
    </citation>
    <scope>NUCLEOTIDE SEQUENCE [LARGE SCALE GENOMIC DNA]</scope>
    <source>
        <strain evidence="10">CCUG 61484</strain>
    </source>
</reference>
<evidence type="ECO:0000259" key="8">
    <source>
        <dbReference type="Pfam" id="PF12704"/>
    </source>
</evidence>
<feature type="transmembrane region" description="Helical" evidence="6">
    <location>
        <begin position="377"/>
        <end position="401"/>
    </location>
</feature>
<feature type="transmembrane region" description="Helical" evidence="6">
    <location>
        <begin position="757"/>
        <end position="784"/>
    </location>
</feature>
<evidence type="ECO:0000256" key="4">
    <source>
        <dbReference type="ARBA" id="ARBA00022989"/>
    </source>
</evidence>
<dbReference type="EMBL" id="JBHTHZ010000005">
    <property type="protein sequence ID" value="MFD0793927.1"/>
    <property type="molecule type" value="Genomic_DNA"/>
</dbReference>
<gene>
    <name evidence="9" type="ORF">ACFQZX_09870</name>
</gene>
<keyword evidence="10" id="KW-1185">Reference proteome</keyword>
<keyword evidence="3 6" id="KW-0812">Transmembrane</keyword>
<comment type="caution">
    <text evidence="9">The sequence shown here is derived from an EMBL/GenBank/DDBJ whole genome shotgun (WGS) entry which is preliminary data.</text>
</comment>
<organism evidence="9 10">
    <name type="scientific">Mucilaginibacter litoreus</name>
    <dbReference type="NCBI Taxonomy" id="1048221"/>
    <lineage>
        <taxon>Bacteria</taxon>
        <taxon>Pseudomonadati</taxon>
        <taxon>Bacteroidota</taxon>
        <taxon>Sphingobacteriia</taxon>
        <taxon>Sphingobacteriales</taxon>
        <taxon>Sphingobacteriaceae</taxon>
        <taxon>Mucilaginibacter</taxon>
    </lineage>
</organism>
<proteinExistence type="predicted"/>
<accession>A0ABW3ASC4</accession>
<comment type="subcellular location">
    <subcellularLocation>
        <location evidence="1">Cell membrane</location>
        <topology evidence="1">Multi-pass membrane protein</topology>
    </subcellularLocation>
</comment>
<dbReference type="RefSeq" id="WP_377114463.1">
    <property type="nucleotide sequence ID" value="NZ_JBHTHZ010000005.1"/>
</dbReference>
<evidence type="ECO:0000256" key="2">
    <source>
        <dbReference type="ARBA" id="ARBA00022475"/>
    </source>
</evidence>
<dbReference type="InterPro" id="IPR050250">
    <property type="entry name" value="Macrolide_Exporter_MacB"/>
</dbReference>
<feature type="transmembrane region" description="Helical" evidence="6">
    <location>
        <begin position="422"/>
        <end position="446"/>
    </location>
</feature>
<name>A0ABW3ASC4_9SPHI</name>
<dbReference type="PANTHER" id="PTHR30572:SF18">
    <property type="entry name" value="ABC-TYPE MACROLIDE FAMILY EXPORT SYSTEM PERMEASE COMPONENT 2"/>
    <property type="match status" value="1"/>
</dbReference>
<keyword evidence="2" id="KW-1003">Cell membrane</keyword>
<dbReference type="InterPro" id="IPR025857">
    <property type="entry name" value="MacB_PCD"/>
</dbReference>
<feature type="domain" description="ABC3 transporter permease C-terminal" evidence="7">
    <location>
        <begin position="675"/>
        <end position="783"/>
    </location>
</feature>
<evidence type="ECO:0000313" key="9">
    <source>
        <dbReference type="EMBL" id="MFD0793927.1"/>
    </source>
</evidence>
<feature type="transmembrane region" description="Helical" evidence="6">
    <location>
        <begin position="284"/>
        <end position="305"/>
    </location>
</feature>
<dbReference type="Proteomes" id="UP001597010">
    <property type="component" value="Unassembled WGS sequence"/>
</dbReference>
<dbReference type="Pfam" id="PF02687">
    <property type="entry name" value="FtsX"/>
    <property type="match status" value="2"/>
</dbReference>
<feature type="domain" description="ABC3 transporter permease C-terminal" evidence="7">
    <location>
        <begin position="289"/>
        <end position="403"/>
    </location>
</feature>
<sequence>MLKNHFKIALRNLWKHKVFSFINITGLSIGITACFFISMYVAFELSYDKFNTKADRIYRLVTDIKTPSETINTDATSWAFAPNLKADFPEIESFVRVQRQDFLIRKDNIKFQEDNCMLADSSLFKVFDFKLIKGDPKTALKAPTSVIFSETAVKKYFGDSDPIGKTVLISGDAVPAQVTGVMKDMPANSQIKADVLLSMTSLTQKFRPDIDTQWGNYGANTYLLLKPGVNAKSLQTKFPAFVEKHNGVDARRNKMFATLLLEPLKDVYLHSTRGGQETGSMSNVYIFSIVAVFILLIACINFINLTTARSVERAKEVGIRKVVGAAKGELAGQFIGESVVLCIIAFLITLALSALLLPTFNQLSGKVISPGIFSNSSYILILFVVAVIIGVLAGIYPAAVLTSFKPVMVLKGRFSAGTKGNLLRKSLVIVQFTVSIVLIIGTIIVYNQMNFMQNRDLGFSKDQMLVFSTDNDSGKQAFKQAVDGIPGVKATTFSSSVPGGGYNGAYSEIENNKGDLQVANLALYFVDFDYIKQFGIKMVAGRPFSRDFISTDTSQAMIINEEAAKLFGYTSPQQAVGRRFKQWGREGKIVGVMKNFHYKSLQEKIEPLTMRVELNALSLISIKVNTANLKGTLADIEGKWKQYIPNKPFSYFFLDEFFDRQYRSEQRFGKLFFNFAILAIAISCLGLLGLASYSTYQRTREIGIRKVLGASTPGIVNMLSTDFMKLVLISFFIATPLAWYFMHKWLQDFAYRIDIQWWVFLVAGVLAMIIALTTISFQAIRAALANPVKSLRSE</sequence>